<dbReference type="InterPro" id="IPR053151">
    <property type="entry name" value="RNase_H-like"/>
</dbReference>
<gene>
    <name evidence="2" type="ORF">SO802_030690</name>
</gene>
<comment type="caution">
    <text evidence="2">The sequence shown here is derived from an EMBL/GenBank/DDBJ whole genome shotgun (WGS) entry which is preliminary data.</text>
</comment>
<reference evidence="2 3" key="1">
    <citation type="submission" date="2024-01" db="EMBL/GenBank/DDBJ databases">
        <title>A telomere-to-telomere, gap-free genome of sweet tea (Lithocarpus litseifolius).</title>
        <authorList>
            <person name="Zhou J."/>
        </authorList>
    </citation>
    <scope>NUCLEOTIDE SEQUENCE [LARGE SCALE GENOMIC DNA]</scope>
    <source>
        <strain evidence="2">Zhou-2022a</strain>
        <tissue evidence="2">Leaf</tissue>
    </source>
</reference>
<dbReference type="Gene3D" id="3.30.420.10">
    <property type="entry name" value="Ribonuclease H-like superfamily/Ribonuclease H"/>
    <property type="match status" value="1"/>
</dbReference>
<dbReference type="InterPro" id="IPR002156">
    <property type="entry name" value="RNaseH_domain"/>
</dbReference>
<proteinExistence type="predicted"/>
<organism evidence="2 3">
    <name type="scientific">Lithocarpus litseifolius</name>
    <dbReference type="NCBI Taxonomy" id="425828"/>
    <lineage>
        <taxon>Eukaryota</taxon>
        <taxon>Viridiplantae</taxon>
        <taxon>Streptophyta</taxon>
        <taxon>Embryophyta</taxon>
        <taxon>Tracheophyta</taxon>
        <taxon>Spermatophyta</taxon>
        <taxon>Magnoliopsida</taxon>
        <taxon>eudicotyledons</taxon>
        <taxon>Gunneridae</taxon>
        <taxon>Pentapetalae</taxon>
        <taxon>rosids</taxon>
        <taxon>fabids</taxon>
        <taxon>Fagales</taxon>
        <taxon>Fagaceae</taxon>
        <taxon>Lithocarpus</taxon>
    </lineage>
</organism>
<protein>
    <recommendedName>
        <fullName evidence="1">RNase H type-1 domain-containing protein</fullName>
    </recommendedName>
</protein>
<dbReference type="InterPro" id="IPR012337">
    <property type="entry name" value="RNaseH-like_sf"/>
</dbReference>
<name>A0AAW2BLB2_9ROSI</name>
<dbReference type="CDD" id="cd06222">
    <property type="entry name" value="RNase_H_like"/>
    <property type="match status" value="1"/>
</dbReference>
<dbReference type="SUPFAM" id="SSF53098">
    <property type="entry name" value="Ribonuclease H-like"/>
    <property type="match status" value="1"/>
</dbReference>
<dbReference type="InterPro" id="IPR044730">
    <property type="entry name" value="RNase_H-like_dom_plant"/>
</dbReference>
<dbReference type="EMBL" id="JAZDWU010000011">
    <property type="protein sequence ID" value="KAK9985739.1"/>
    <property type="molecule type" value="Genomic_DNA"/>
</dbReference>
<feature type="domain" description="RNase H type-1" evidence="1">
    <location>
        <begin position="27"/>
        <end position="128"/>
    </location>
</feature>
<keyword evidence="3" id="KW-1185">Reference proteome</keyword>
<dbReference type="GO" id="GO:0004523">
    <property type="term" value="F:RNA-DNA hybrid ribonuclease activity"/>
    <property type="evidence" value="ECO:0007669"/>
    <property type="project" value="InterPro"/>
</dbReference>
<dbReference type="Proteomes" id="UP001459277">
    <property type="component" value="Unassembled WGS sequence"/>
</dbReference>
<dbReference type="Pfam" id="PF13456">
    <property type="entry name" value="RVT_3"/>
    <property type="match status" value="1"/>
</dbReference>
<evidence type="ECO:0000259" key="1">
    <source>
        <dbReference type="Pfam" id="PF13456"/>
    </source>
</evidence>
<dbReference type="GO" id="GO:0003676">
    <property type="term" value="F:nucleic acid binding"/>
    <property type="evidence" value="ECO:0007669"/>
    <property type="project" value="InterPro"/>
</dbReference>
<accession>A0AAW2BLB2</accession>
<dbReference type="PANTHER" id="PTHR47723:SF19">
    <property type="entry name" value="POLYNUCLEOTIDYL TRANSFERASE, RIBONUCLEASE H-LIKE SUPERFAMILY PROTEIN"/>
    <property type="match status" value="1"/>
</dbReference>
<evidence type="ECO:0000313" key="3">
    <source>
        <dbReference type="Proteomes" id="UP001459277"/>
    </source>
</evidence>
<dbReference type="InterPro" id="IPR036397">
    <property type="entry name" value="RNaseH_sf"/>
</dbReference>
<dbReference type="AlphaFoldDB" id="A0AAW2BLB2"/>
<dbReference type="PANTHER" id="PTHR47723">
    <property type="entry name" value="OS05G0353850 PROTEIN"/>
    <property type="match status" value="1"/>
</dbReference>
<sequence>MTLTSCLRLATSKEVWIPPSRLDIKINVDAAVGSRLSAIAAIVIDWREELVFAGSMKVNTTLPLQAEAEAIRWAISLAPAMVGEFVIVETDSLSVVQLLSNLAVPLPWRIKSFCSDLRSLLSLSDNVSVI</sequence>
<evidence type="ECO:0000313" key="2">
    <source>
        <dbReference type="EMBL" id="KAK9985739.1"/>
    </source>
</evidence>